<feature type="transmembrane region" description="Helical" evidence="1">
    <location>
        <begin position="126"/>
        <end position="150"/>
    </location>
</feature>
<dbReference type="RefSeq" id="WP_058528877.1">
    <property type="nucleotide sequence ID" value="NZ_CAAAHZ010000002.1"/>
</dbReference>
<evidence type="ECO:0000313" key="3">
    <source>
        <dbReference type="Proteomes" id="UP000054997"/>
    </source>
</evidence>
<dbReference type="OrthoDB" id="5653628at2"/>
<evidence type="ECO:0000313" key="2">
    <source>
        <dbReference type="EMBL" id="KTD21713.1"/>
    </source>
</evidence>
<reference evidence="2 3" key="1">
    <citation type="submission" date="2015-11" db="EMBL/GenBank/DDBJ databases">
        <title>Genomic analysis of 38 Legionella species identifies large and diverse effector repertoires.</title>
        <authorList>
            <person name="Burstein D."/>
            <person name="Amaro F."/>
            <person name="Zusman T."/>
            <person name="Lifshitz Z."/>
            <person name="Cohen O."/>
            <person name="Gilbert J.A."/>
            <person name="Pupko T."/>
            <person name="Shuman H.A."/>
            <person name="Segal G."/>
        </authorList>
    </citation>
    <scope>NUCLEOTIDE SEQUENCE [LARGE SCALE GENOMIC DNA]</scope>
    <source>
        <strain evidence="2 3">ATCC 49505</strain>
    </source>
</reference>
<dbReference type="PATRIC" id="fig|45068.5.peg.943"/>
<keyword evidence="3" id="KW-1185">Reference proteome</keyword>
<name>A0A0W0VNL2_9GAMM</name>
<keyword evidence="1" id="KW-0472">Membrane</keyword>
<dbReference type="AlphaFoldDB" id="A0A0W0VNL2"/>
<evidence type="ECO:0008006" key="4">
    <source>
        <dbReference type="Google" id="ProtNLM"/>
    </source>
</evidence>
<comment type="caution">
    <text evidence="2">The sequence shown here is derived from an EMBL/GenBank/DDBJ whole genome shotgun (WGS) entry which is preliminary data.</text>
</comment>
<organism evidence="2 3">
    <name type="scientific">Legionella londiniensis</name>
    <dbReference type="NCBI Taxonomy" id="45068"/>
    <lineage>
        <taxon>Bacteria</taxon>
        <taxon>Pseudomonadati</taxon>
        <taxon>Pseudomonadota</taxon>
        <taxon>Gammaproteobacteria</taxon>
        <taxon>Legionellales</taxon>
        <taxon>Legionellaceae</taxon>
        <taxon>Legionella</taxon>
    </lineage>
</organism>
<keyword evidence="1" id="KW-1133">Transmembrane helix</keyword>
<sequence>MWWALIQQYWQICIFKRSPADTPHSHFLLIVVLCLFLFILVMQWEMVDFEQQFSLLSTFAAAISLVISYGLYTFILLYSLNLSNRFIQTVTCLYASHLIVHILAFPLIVATPYLGSEIAPKFAPTLFALLYLLLALSLTIWQFMLAAYIYKKAISTHYFSAVLASFGLLATNMLMVSFWR</sequence>
<evidence type="ECO:0000256" key="1">
    <source>
        <dbReference type="SAM" id="Phobius"/>
    </source>
</evidence>
<feature type="transmembrane region" description="Helical" evidence="1">
    <location>
        <begin position="26"/>
        <end position="44"/>
    </location>
</feature>
<accession>A0A0W0VNL2</accession>
<proteinExistence type="predicted"/>
<protein>
    <recommendedName>
        <fullName evidence="4">Yip1 domain protein</fullName>
    </recommendedName>
</protein>
<dbReference type="STRING" id="45068.Llon_0878"/>
<gene>
    <name evidence="2" type="ORF">Llon_0878</name>
</gene>
<dbReference type="Proteomes" id="UP000054997">
    <property type="component" value="Unassembled WGS sequence"/>
</dbReference>
<dbReference type="EMBL" id="LNYK01000014">
    <property type="protein sequence ID" value="KTD21713.1"/>
    <property type="molecule type" value="Genomic_DNA"/>
</dbReference>
<keyword evidence="1" id="KW-0812">Transmembrane</keyword>
<feature type="transmembrane region" description="Helical" evidence="1">
    <location>
        <begin position="157"/>
        <end position="179"/>
    </location>
</feature>
<feature type="transmembrane region" description="Helical" evidence="1">
    <location>
        <begin position="92"/>
        <end position="114"/>
    </location>
</feature>
<feature type="transmembrane region" description="Helical" evidence="1">
    <location>
        <begin position="56"/>
        <end position="80"/>
    </location>
</feature>